<feature type="domain" description="IPT/TIG" evidence="3">
    <location>
        <begin position="1157"/>
        <end position="1229"/>
    </location>
</feature>
<keyword evidence="2" id="KW-0732">Signal</keyword>
<dbReference type="InterPro" id="IPR002909">
    <property type="entry name" value="IPT_dom"/>
</dbReference>
<gene>
    <name evidence="4" type="ORF">L2725_08695</name>
</gene>
<feature type="compositionally biased region" description="Acidic residues" evidence="1">
    <location>
        <begin position="270"/>
        <end position="288"/>
    </location>
</feature>
<evidence type="ECO:0000313" key="5">
    <source>
        <dbReference type="Proteomes" id="UP001202831"/>
    </source>
</evidence>
<dbReference type="EMBL" id="JAKIKT010000002">
    <property type="protein sequence ID" value="MCL2913870.1"/>
    <property type="molecule type" value="Genomic_DNA"/>
</dbReference>
<sequence length="1349" mass="146083">MKHSQKYSKLWQVLLLSSLLGLSACNSELEPGEGGNPTDPTPPPTPPTPPPNPEPPAEGTWANKDEDSDGVLDEQDDYPFDADKSDAPLFVDSEPNDNPSVATQTNSYPPFSIKGAISTKSDNGDLFSFKGEQGSYYTLRLSYQNPDFNPSIYFSDKDGNALNFGEIEITPSLKTLAINVKIPADGTYHVGVIDLNFDGDDSFTYEARVFEDLDVDGMYDERENALAINNRSRDTDGDGLSDTEEFLYGRYYPAQGFDPDGDNIPNWSDTDSDGDGLTDSQEGADDIDNDQRGNFLDTDADGNNINDSVEAGDDLSKPVDTDIDLLADFRDLDDDNDGLLDNNDQDRLLAVPQSASATISLPKVNHNGTDVDFLRIGDQVFVELDTSLSSQSHFLVITRDNQPPLNLPTSTQGLISTSLPTNANALFVSDGNSRTNIRPLSPNPAGTPVIIANSALILEENSNLNLSGVSFENNPTLTAAGVPLQLLNSSDTQLAALTPDSLSDGKLQVNNAAGTGNSVSYFVTIEADIAVTPTSGVSAADLTLESLPNTEFATGSNGSAQVSAFKNRMTPVISFIADGDNPLGFSYLSAYLLPGETQTSLDLDSTTFKYLLDFVGISRINTDDLSKFRSTISQYPEYQQTYEHFESLLEGSATALDKLQSATMTLLVQNANSIYKKYSETTSTNARQALRNELISALENIGLQQQASSSGTIKPTIVNYGTDYFDYSLAATNFLDNWLPSDPSCPDNSDISDEQKNKLRYDGCSELQNRTKLYLSTLIIPLGEDGEYDETKLDSPLRPHVRAAWDGNMLGPQGGTFLGIEFWSKDQYYNQCPYQNCLYQVLAPGVGDAVGPSPFSFQNNSPYDAANLAARRHLAIRTIIDGVLLKFFDLILVGIGYESSGFDAVAVSKLVIQYSPKLVEEVEKLYLDENVTGDDIGNFVKEIALEFYKNEVEVLADPANAGKLGPITTALLEQYLKISPEEIAYLAAGAALRKWTPFVGQIDAILTGARVADILVDQVKTVKDMAFVPVKSDFTMTWGLKIIDIEPSIMEAKPIPRPLSIIGTGFGINERWYWFDEEPVTFLLDEGRGGAQEVEVEHDSVNETGTLLKITVPADLLDGAIGPINVRVEHRGEEAVSPVKIQIGEGLEIARLKEDNGQPGDTVIIEGVGFGELASENTVTFAGRNGARVEASVTRVDPGKLTVTVPRGVITGEVTVQVGAQTSNGLVFTVPFLLDITYGDNGNFNDDIFKLVVNDRVIADGAAPKRQVGPISVPLAAGVHTVKLVGIRAEDEIGTYYIQFGGDVISVEGDALEGRDLLKDSVKTFRVTVGEVQSPVRPQTAPLAELQPE</sequence>
<protein>
    <submittedName>
        <fullName evidence="4">IPT/TIG domain-containing protein</fullName>
    </submittedName>
</protein>
<evidence type="ECO:0000259" key="3">
    <source>
        <dbReference type="Pfam" id="PF01833"/>
    </source>
</evidence>
<feature type="signal peptide" evidence="2">
    <location>
        <begin position="1"/>
        <end position="24"/>
    </location>
</feature>
<proteinExistence type="predicted"/>
<dbReference type="SUPFAM" id="SSF81296">
    <property type="entry name" value="E set domains"/>
    <property type="match status" value="1"/>
</dbReference>
<comment type="caution">
    <text evidence="4">The sequence shown here is derived from an EMBL/GenBank/DDBJ whole genome shotgun (WGS) entry which is preliminary data.</text>
</comment>
<accession>A0ABT0N709</accession>
<feature type="compositionally biased region" description="Polar residues" evidence="1">
    <location>
        <begin position="96"/>
        <end position="107"/>
    </location>
</feature>
<evidence type="ECO:0000256" key="2">
    <source>
        <dbReference type="SAM" id="SignalP"/>
    </source>
</evidence>
<reference evidence="4 5" key="1">
    <citation type="submission" date="2022-01" db="EMBL/GenBank/DDBJ databases">
        <title>Whole genome-based taxonomy of the Shewanellaceae.</title>
        <authorList>
            <person name="Martin-Rodriguez A.J."/>
        </authorList>
    </citation>
    <scope>NUCLEOTIDE SEQUENCE [LARGE SCALE GENOMIC DNA]</scope>
    <source>
        <strain evidence="4 5">DSM 21332</strain>
    </source>
</reference>
<feature type="compositionally biased region" description="Pro residues" evidence="1">
    <location>
        <begin position="39"/>
        <end position="56"/>
    </location>
</feature>
<feature type="compositionally biased region" description="Acidic residues" evidence="1">
    <location>
        <begin position="66"/>
        <end position="80"/>
    </location>
</feature>
<evidence type="ECO:0000313" key="4">
    <source>
        <dbReference type="EMBL" id="MCL2913870.1"/>
    </source>
</evidence>
<dbReference type="RefSeq" id="WP_249248577.1">
    <property type="nucleotide sequence ID" value="NZ_JAKIKT010000002.1"/>
</dbReference>
<feature type="region of interest" description="Disordered" evidence="1">
    <location>
        <begin position="25"/>
        <end position="107"/>
    </location>
</feature>
<feature type="region of interest" description="Disordered" evidence="1">
    <location>
        <begin position="252"/>
        <end position="317"/>
    </location>
</feature>
<dbReference type="Pfam" id="PF01833">
    <property type="entry name" value="TIG"/>
    <property type="match status" value="1"/>
</dbReference>
<dbReference type="Proteomes" id="UP001202831">
    <property type="component" value="Unassembled WGS sequence"/>
</dbReference>
<organism evidence="4 5">
    <name type="scientific">Shewanella corallii</name>
    <dbReference type="NCBI Taxonomy" id="560080"/>
    <lineage>
        <taxon>Bacteria</taxon>
        <taxon>Pseudomonadati</taxon>
        <taxon>Pseudomonadota</taxon>
        <taxon>Gammaproteobacteria</taxon>
        <taxon>Alteromonadales</taxon>
        <taxon>Shewanellaceae</taxon>
        <taxon>Shewanella</taxon>
    </lineage>
</organism>
<name>A0ABT0N709_9GAMM</name>
<dbReference type="Gene3D" id="2.60.40.10">
    <property type="entry name" value="Immunoglobulins"/>
    <property type="match status" value="1"/>
</dbReference>
<dbReference type="PROSITE" id="PS51257">
    <property type="entry name" value="PROKAR_LIPOPROTEIN"/>
    <property type="match status" value="1"/>
</dbReference>
<dbReference type="InterPro" id="IPR013783">
    <property type="entry name" value="Ig-like_fold"/>
</dbReference>
<evidence type="ECO:0000256" key="1">
    <source>
        <dbReference type="SAM" id="MobiDB-lite"/>
    </source>
</evidence>
<keyword evidence="5" id="KW-1185">Reference proteome</keyword>
<feature type="chain" id="PRO_5046309816" evidence="2">
    <location>
        <begin position="25"/>
        <end position="1349"/>
    </location>
</feature>
<dbReference type="InterPro" id="IPR014756">
    <property type="entry name" value="Ig_E-set"/>
</dbReference>